<dbReference type="EMBL" id="CAJVPT010068885">
    <property type="protein sequence ID" value="CAG8777186.1"/>
    <property type="molecule type" value="Genomic_DNA"/>
</dbReference>
<evidence type="ECO:0000313" key="2">
    <source>
        <dbReference type="Proteomes" id="UP000789525"/>
    </source>
</evidence>
<gene>
    <name evidence="1" type="ORF">ACOLOM_LOCUS14149</name>
</gene>
<reference evidence="1" key="1">
    <citation type="submission" date="2021-06" db="EMBL/GenBank/DDBJ databases">
        <authorList>
            <person name="Kallberg Y."/>
            <person name="Tangrot J."/>
            <person name="Rosling A."/>
        </authorList>
    </citation>
    <scope>NUCLEOTIDE SEQUENCE</scope>
    <source>
        <strain evidence="1">CL356</strain>
    </source>
</reference>
<proteinExistence type="predicted"/>
<dbReference type="Proteomes" id="UP000789525">
    <property type="component" value="Unassembled WGS sequence"/>
</dbReference>
<feature type="non-terminal residue" evidence="1">
    <location>
        <position position="1"/>
    </location>
</feature>
<feature type="non-terminal residue" evidence="1">
    <location>
        <position position="43"/>
    </location>
</feature>
<comment type="caution">
    <text evidence="1">The sequence shown here is derived from an EMBL/GenBank/DDBJ whole genome shotgun (WGS) entry which is preliminary data.</text>
</comment>
<accession>A0ACA9R4N1</accession>
<sequence length="43" mass="4881">QGHHSTFTLVKLPTEEYDEENSKDAKERDDGLVVPWACHTSPL</sequence>
<protein>
    <submittedName>
        <fullName evidence="1">16297_t:CDS:1</fullName>
    </submittedName>
</protein>
<evidence type="ECO:0000313" key="1">
    <source>
        <dbReference type="EMBL" id="CAG8777186.1"/>
    </source>
</evidence>
<name>A0ACA9R4N1_9GLOM</name>
<keyword evidence="2" id="KW-1185">Reference proteome</keyword>
<organism evidence="1 2">
    <name type="scientific">Acaulospora colombiana</name>
    <dbReference type="NCBI Taxonomy" id="27376"/>
    <lineage>
        <taxon>Eukaryota</taxon>
        <taxon>Fungi</taxon>
        <taxon>Fungi incertae sedis</taxon>
        <taxon>Mucoromycota</taxon>
        <taxon>Glomeromycotina</taxon>
        <taxon>Glomeromycetes</taxon>
        <taxon>Diversisporales</taxon>
        <taxon>Acaulosporaceae</taxon>
        <taxon>Acaulospora</taxon>
    </lineage>
</organism>